<protein>
    <submittedName>
        <fullName evidence="1">Uncharacterized protein</fullName>
    </submittedName>
</protein>
<reference evidence="1" key="1">
    <citation type="submission" date="2014-11" db="EMBL/GenBank/DDBJ databases">
        <authorList>
            <person name="Amaro Gonzalez C."/>
        </authorList>
    </citation>
    <scope>NUCLEOTIDE SEQUENCE</scope>
</reference>
<organism evidence="1">
    <name type="scientific">Anguilla anguilla</name>
    <name type="common">European freshwater eel</name>
    <name type="synonym">Muraena anguilla</name>
    <dbReference type="NCBI Taxonomy" id="7936"/>
    <lineage>
        <taxon>Eukaryota</taxon>
        <taxon>Metazoa</taxon>
        <taxon>Chordata</taxon>
        <taxon>Craniata</taxon>
        <taxon>Vertebrata</taxon>
        <taxon>Euteleostomi</taxon>
        <taxon>Actinopterygii</taxon>
        <taxon>Neopterygii</taxon>
        <taxon>Teleostei</taxon>
        <taxon>Anguilliformes</taxon>
        <taxon>Anguillidae</taxon>
        <taxon>Anguilla</taxon>
    </lineage>
</organism>
<evidence type="ECO:0000313" key="1">
    <source>
        <dbReference type="EMBL" id="JAH47535.1"/>
    </source>
</evidence>
<dbReference type="AlphaFoldDB" id="A0A0E9T3I7"/>
<sequence length="59" mass="6856">MNYKVEKKQTENRTEKKTYHPLWCLSVIIMQRDSWQGGEVAIESSHCIPGHILTLLLSN</sequence>
<reference evidence="1" key="2">
    <citation type="journal article" date="2015" name="Fish Shellfish Immunol.">
        <title>Early steps in the European eel (Anguilla anguilla)-Vibrio vulnificus interaction in the gills: Role of the RtxA13 toxin.</title>
        <authorList>
            <person name="Callol A."/>
            <person name="Pajuelo D."/>
            <person name="Ebbesson L."/>
            <person name="Teles M."/>
            <person name="MacKenzie S."/>
            <person name="Amaro C."/>
        </authorList>
    </citation>
    <scope>NUCLEOTIDE SEQUENCE</scope>
</reference>
<dbReference type="EMBL" id="GBXM01061042">
    <property type="protein sequence ID" value="JAH47535.1"/>
    <property type="molecule type" value="Transcribed_RNA"/>
</dbReference>
<name>A0A0E9T3I7_ANGAN</name>
<accession>A0A0E9T3I7</accession>
<proteinExistence type="predicted"/>